<accession>A0A7T0Q5X2</accession>
<dbReference type="AlphaFoldDB" id="A0A7T0Q5X2"/>
<proteinExistence type="predicted"/>
<evidence type="ECO:0000313" key="1">
    <source>
        <dbReference type="EMBL" id="QPL15641.1"/>
    </source>
</evidence>
<reference evidence="1" key="1">
    <citation type="journal article" date="2021" name="Genome Biol.">
        <title>Evolutionary history of mitochondrial genomes in Discoba, including the extreme halophile Pleurostomum flabellatum (Heterolobosea).</title>
        <authorList>
            <person name="Ettahi K."/>
            <person name="Lhee D.H."/>
            <person name="Sung J.Y."/>
            <person name="Simpson A.G.B."/>
            <person name="Park J.S."/>
            <person name="Yoon H.S."/>
        </authorList>
    </citation>
    <scope>NUCLEOTIDE SEQUENCE</scope>
</reference>
<organism evidence="1">
    <name type="scientific">Pleurostomum flabellatum</name>
    <dbReference type="NCBI Taxonomy" id="405751"/>
    <lineage>
        <taxon>Eukaryota</taxon>
        <taxon>Discoba</taxon>
        <taxon>Heterolobosea</taxon>
        <taxon>Tulamoebidae</taxon>
        <taxon>Pleurostomum</taxon>
    </lineage>
</organism>
<geneLocation type="mitochondrion" evidence="1"/>
<keyword evidence="1" id="KW-0496">Mitochondrion</keyword>
<dbReference type="RefSeq" id="YP_010049262.1">
    <property type="nucleotide sequence ID" value="NC_054363.1"/>
</dbReference>
<protein>
    <submittedName>
        <fullName evidence="1">Uncharacterized protein</fullName>
    </submittedName>
</protein>
<dbReference type="GeneID" id="63660909"/>
<name>A0A7T0Q5X2_9EUKA</name>
<sequence length="40" mass="4875">MECCIIRNCFKVSCIVLNLFLKCSFNIQRLDPKFFMVFYF</sequence>
<dbReference type="EMBL" id="MT843578">
    <property type="protein sequence ID" value="QPL15641.1"/>
    <property type="molecule type" value="Genomic_DNA"/>
</dbReference>
<gene>
    <name evidence="1" type="primary">orf25</name>
</gene>